<keyword evidence="1" id="KW-0808">Transferase</keyword>
<dbReference type="InterPro" id="IPR050832">
    <property type="entry name" value="Bact_Acetyltransf"/>
</dbReference>
<dbReference type="Pfam" id="PF00583">
    <property type="entry name" value="Acetyltransf_1"/>
    <property type="match status" value="1"/>
</dbReference>
<feature type="domain" description="N-acetyltransferase" evidence="3">
    <location>
        <begin position="35"/>
        <end position="185"/>
    </location>
</feature>
<evidence type="ECO:0000313" key="5">
    <source>
        <dbReference type="Proteomes" id="UP001522868"/>
    </source>
</evidence>
<organism evidence="4 5">
    <name type="scientific">Streptomyces lichenis</name>
    <dbReference type="NCBI Taxonomy" id="2306967"/>
    <lineage>
        <taxon>Bacteria</taxon>
        <taxon>Bacillati</taxon>
        <taxon>Actinomycetota</taxon>
        <taxon>Actinomycetes</taxon>
        <taxon>Kitasatosporales</taxon>
        <taxon>Streptomycetaceae</taxon>
        <taxon>Streptomyces</taxon>
    </lineage>
</organism>
<dbReference type="PANTHER" id="PTHR43877">
    <property type="entry name" value="AMINOALKYLPHOSPHONATE N-ACETYLTRANSFERASE-RELATED-RELATED"/>
    <property type="match status" value="1"/>
</dbReference>
<protein>
    <submittedName>
        <fullName evidence="4">GNAT family N-acetyltransferase</fullName>
    </submittedName>
</protein>
<evidence type="ECO:0000259" key="3">
    <source>
        <dbReference type="PROSITE" id="PS51186"/>
    </source>
</evidence>
<dbReference type="EMBL" id="JALPTH010000013">
    <property type="protein sequence ID" value="MCK8678795.1"/>
    <property type="molecule type" value="Genomic_DNA"/>
</dbReference>
<evidence type="ECO:0000313" key="4">
    <source>
        <dbReference type="EMBL" id="MCK8678795.1"/>
    </source>
</evidence>
<evidence type="ECO:0000256" key="2">
    <source>
        <dbReference type="ARBA" id="ARBA00023315"/>
    </source>
</evidence>
<gene>
    <name evidence="4" type="ORF">M1O15_15625</name>
</gene>
<dbReference type="Proteomes" id="UP001522868">
    <property type="component" value="Unassembled WGS sequence"/>
</dbReference>
<keyword evidence="2" id="KW-0012">Acyltransferase</keyword>
<dbReference type="RefSeq" id="WP_248634435.1">
    <property type="nucleotide sequence ID" value="NZ_JALPTH010000013.1"/>
</dbReference>
<reference evidence="4 5" key="1">
    <citation type="submission" date="2022-04" db="EMBL/GenBank/DDBJ databases">
        <title>Streptomyces sp. nov. LCR6-01 isolated from Lichen of Dirinaria sp.</title>
        <authorList>
            <person name="Kanchanasin P."/>
            <person name="Tanasupawat S."/>
            <person name="Phongsopitanun W."/>
        </authorList>
    </citation>
    <scope>NUCLEOTIDE SEQUENCE [LARGE SCALE GENOMIC DNA]</scope>
    <source>
        <strain evidence="4 5">LCR6-01</strain>
    </source>
</reference>
<proteinExistence type="predicted"/>
<name>A0ABT0IBW0_9ACTN</name>
<dbReference type="PROSITE" id="PS51186">
    <property type="entry name" value="GNAT"/>
    <property type="match status" value="1"/>
</dbReference>
<evidence type="ECO:0000256" key="1">
    <source>
        <dbReference type="ARBA" id="ARBA00022679"/>
    </source>
</evidence>
<comment type="caution">
    <text evidence="4">The sequence shown here is derived from an EMBL/GenBank/DDBJ whole genome shotgun (WGS) entry which is preliminary data.</text>
</comment>
<dbReference type="SUPFAM" id="SSF55729">
    <property type="entry name" value="Acyl-CoA N-acyltransferases (Nat)"/>
    <property type="match status" value="1"/>
</dbReference>
<dbReference type="CDD" id="cd04301">
    <property type="entry name" value="NAT_SF"/>
    <property type="match status" value="1"/>
</dbReference>
<sequence>MTDPASTAVPATAARIRPLTARLVRDQAGDGLASLLLDAVAGGASVGFLAPLSRADAAGWWRGVAERMERGTRRVWAAYGAGGRLVGTVSLVRAPMPNQPHRGDLVKLLVHSEARGRGLGAELLATAEAAARLAGLTLLVLDTETGGAAERLYRRVGWTPAGTVPDYALTPAGDPHPTTYYYKRL</sequence>
<accession>A0ABT0IBW0</accession>
<dbReference type="InterPro" id="IPR016181">
    <property type="entry name" value="Acyl_CoA_acyltransferase"/>
</dbReference>
<dbReference type="InterPro" id="IPR000182">
    <property type="entry name" value="GNAT_dom"/>
</dbReference>
<dbReference type="Gene3D" id="3.40.630.30">
    <property type="match status" value="1"/>
</dbReference>
<dbReference type="PANTHER" id="PTHR43877:SF2">
    <property type="entry name" value="AMINOALKYLPHOSPHONATE N-ACETYLTRANSFERASE-RELATED"/>
    <property type="match status" value="1"/>
</dbReference>
<keyword evidence="5" id="KW-1185">Reference proteome</keyword>